<evidence type="ECO:0000256" key="2">
    <source>
        <dbReference type="PROSITE-ProRule" id="PRU00124"/>
    </source>
</evidence>
<feature type="disulfide bond" evidence="2">
    <location>
        <begin position="605"/>
        <end position="623"/>
    </location>
</feature>
<dbReference type="InterPro" id="IPR036278">
    <property type="entry name" value="Sialidase_sf"/>
</dbReference>
<dbReference type="InterPro" id="IPR031777">
    <property type="entry name" value="Sortilin_C"/>
</dbReference>
<name>A0A0C2M998_THEKT</name>
<comment type="caution">
    <text evidence="4">The sequence shown here is derived from an EMBL/GenBank/DDBJ whole genome shotgun (WGS) entry which is preliminary data.</text>
</comment>
<feature type="disulfide bond" evidence="2">
    <location>
        <begin position="617"/>
        <end position="632"/>
    </location>
</feature>
<dbReference type="Pfam" id="PF15901">
    <property type="entry name" value="Sortilin_C"/>
    <property type="match status" value="1"/>
</dbReference>
<dbReference type="OrthoDB" id="5946163at2759"/>
<dbReference type="InterPro" id="IPR002172">
    <property type="entry name" value="LDrepeatLR_classA_rpt"/>
</dbReference>
<protein>
    <submittedName>
        <fullName evidence="4">Low-density lipoprotein receptor-related protein 2</fullName>
    </submittedName>
</protein>
<evidence type="ECO:0000313" key="4">
    <source>
        <dbReference type="EMBL" id="KII63565.1"/>
    </source>
</evidence>
<dbReference type="SMART" id="SM00192">
    <property type="entry name" value="LDLa"/>
    <property type="match status" value="1"/>
</dbReference>
<keyword evidence="4" id="KW-0449">Lipoprotein</keyword>
<keyword evidence="1 2" id="KW-1015">Disulfide bond</keyword>
<keyword evidence="5" id="KW-1185">Reference proteome</keyword>
<dbReference type="InterPro" id="IPR036055">
    <property type="entry name" value="LDL_receptor-like_sf"/>
</dbReference>
<dbReference type="PANTHER" id="PTHR12106:SF27">
    <property type="entry name" value="SORTILIN-RELATED RECEPTOR"/>
    <property type="match status" value="1"/>
</dbReference>
<proteinExistence type="predicted"/>
<dbReference type="InterPro" id="IPR050310">
    <property type="entry name" value="VPS10-sortilin"/>
</dbReference>
<dbReference type="GO" id="GO:0006892">
    <property type="term" value="P:post-Golgi vesicle-mediated transport"/>
    <property type="evidence" value="ECO:0007669"/>
    <property type="project" value="TreeGrafter"/>
</dbReference>
<dbReference type="Proteomes" id="UP000031668">
    <property type="component" value="Unassembled WGS sequence"/>
</dbReference>
<dbReference type="InterPro" id="IPR023415">
    <property type="entry name" value="LDLR_class-A_CS"/>
</dbReference>
<feature type="domain" description="Sortilin C-terminal" evidence="3">
    <location>
        <begin position="158"/>
        <end position="271"/>
    </location>
</feature>
<dbReference type="CDD" id="cd00112">
    <property type="entry name" value="LDLa"/>
    <property type="match status" value="1"/>
</dbReference>
<organism evidence="4 5">
    <name type="scientific">Thelohanellus kitauei</name>
    <name type="common">Myxosporean</name>
    <dbReference type="NCBI Taxonomy" id="669202"/>
    <lineage>
        <taxon>Eukaryota</taxon>
        <taxon>Metazoa</taxon>
        <taxon>Cnidaria</taxon>
        <taxon>Myxozoa</taxon>
        <taxon>Myxosporea</taxon>
        <taxon>Bivalvulida</taxon>
        <taxon>Platysporina</taxon>
        <taxon>Myxobolidae</taxon>
        <taxon>Thelohanellus</taxon>
    </lineage>
</organism>
<sequence length="691" mass="79111">MESSIFIDDRIRGMMYLNLPTNENVVQAHRSTDDGKLWDTVKFNHIKLEYTQPIPFEMSLHDPRSVPKHFEWIDIQYVKENDYLQPFLTIDGGHSWSPTPKSASRVIMLTYETVILSISHDMSSINYSLDHGTTWLSLNFFPAKSTLLYIGAFSDTDLTVLAISRNSESDDLSFHLLDFSNIFIIECKTSDFQQVPLPKSRGFCFRGKNIDKITRYPDVRCINKLKEHMKVESFCTCTSDDLGCVFNYQSKDDICVLDPLSNITEEPLKCEKGTHVDITQLGCDPHEVHNDSSIAHSIACVQNGLFFVNRIDQFPHFNYGAKDLRVPVTEVILNNKVSSNSPITFDNLQQHLYTYMDNYITRFQLDGPKIQVLYYLRDPIVELVYDPLSHILIYLTNRQQLKILSMLTSYEHVVSDDITWFTYSPHHRLLSMVRSKNHFCYCELLGMPKCLKSQFDLLETFVDFHSSRVYLLTTAHVLMIQQFFVDPTSLQPFAEISDVSYFSVFDYHLYFLVKGELLYRNVKQKNLDVSLIKNLSFNRITLHRESIPNYKYSCESLKCPFFCQAVSTDEATCGCPHPTIRANNKCICPSDHANCTLPQCIGYQCRNSKCLLDNVRCNGVDDCGDNSDEIGCESIAILTKKHALPTLICVEANASTKTLFVNSIVTKVVQSIYVSSTLSHTLQRDVVCTCS</sequence>
<keyword evidence="4" id="KW-0675">Receptor</keyword>
<gene>
    <name evidence="4" type="ORF">RF11_16374</name>
</gene>
<dbReference type="AlphaFoldDB" id="A0A0C2M998"/>
<dbReference type="PROSITE" id="PS50068">
    <property type="entry name" value="LDLRA_2"/>
    <property type="match status" value="1"/>
</dbReference>
<evidence type="ECO:0000313" key="5">
    <source>
        <dbReference type="Proteomes" id="UP000031668"/>
    </source>
</evidence>
<dbReference type="Gene3D" id="4.10.400.10">
    <property type="entry name" value="Low-density Lipoprotein Receptor"/>
    <property type="match status" value="1"/>
</dbReference>
<evidence type="ECO:0000259" key="3">
    <source>
        <dbReference type="Pfam" id="PF15901"/>
    </source>
</evidence>
<accession>A0A0C2M998</accession>
<dbReference type="SUPFAM" id="SSF50939">
    <property type="entry name" value="Sialidases"/>
    <property type="match status" value="1"/>
</dbReference>
<dbReference type="GO" id="GO:0005794">
    <property type="term" value="C:Golgi apparatus"/>
    <property type="evidence" value="ECO:0007669"/>
    <property type="project" value="TreeGrafter"/>
</dbReference>
<comment type="caution">
    <text evidence="2">Lacks conserved residue(s) required for the propagation of feature annotation.</text>
</comment>
<dbReference type="GO" id="GO:0016020">
    <property type="term" value="C:membrane"/>
    <property type="evidence" value="ECO:0007669"/>
    <property type="project" value="TreeGrafter"/>
</dbReference>
<dbReference type="EMBL" id="JWZT01004658">
    <property type="protein sequence ID" value="KII63565.1"/>
    <property type="molecule type" value="Genomic_DNA"/>
</dbReference>
<dbReference type="PANTHER" id="PTHR12106">
    <property type="entry name" value="SORTILIN RELATED"/>
    <property type="match status" value="1"/>
</dbReference>
<dbReference type="SUPFAM" id="SSF57424">
    <property type="entry name" value="LDL receptor-like module"/>
    <property type="match status" value="1"/>
</dbReference>
<reference evidence="4 5" key="1">
    <citation type="journal article" date="2014" name="Genome Biol. Evol.">
        <title>The genome of the myxosporean Thelohanellus kitauei shows adaptations to nutrient acquisition within its fish host.</title>
        <authorList>
            <person name="Yang Y."/>
            <person name="Xiong J."/>
            <person name="Zhou Z."/>
            <person name="Huo F."/>
            <person name="Miao W."/>
            <person name="Ran C."/>
            <person name="Liu Y."/>
            <person name="Zhang J."/>
            <person name="Feng J."/>
            <person name="Wang M."/>
            <person name="Wang M."/>
            <person name="Wang L."/>
            <person name="Yao B."/>
        </authorList>
    </citation>
    <scope>NUCLEOTIDE SEQUENCE [LARGE SCALE GENOMIC DNA]</scope>
    <source>
        <strain evidence="4">Wuqing</strain>
    </source>
</reference>
<evidence type="ECO:0000256" key="1">
    <source>
        <dbReference type="ARBA" id="ARBA00023157"/>
    </source>
</evidence>
<dbReference type="PROSITE" id="PS01209">
    <property type="entry name" value="LDLRA_1"/>
    <property type="match status" value="1"/>
</dbReference>